<comment type="similarity">
    <text evidence="1">Belongs to the glycosyl hydrolase 13 family.</text>
</comment>
<dbReference type="PANTHER" id="PTHR10357:SF217">
    <property type="entry name" value="TREHALOSE-6-PHOSPHATE HYDROLASE"/>
    <property type="match status" value="1"/>
</dbReference>
<dbReference type="GO" id="GO:0004556">
    <property type="term" value="F:alpha-amylase activity"/>
    <property type="evidence" value="ECO:0007669"/>
    <property type="project" value="TreeGrafter"/>
</dbReference>
<dbReference type="InterPro" id="IPR056300">
    <property type="entry name" value="SusG-like_C"/>
</dbReference>
<evidence type="ECO:0000256" key="4">
    <source>
        <dbReference type="NCBIfam" id="TIGR02403"/>
    </source>
</evidence>
<reference evidence="6" key="1">
    <citation type="submission" date="2020-08" db="EMBL/GenBank/DDBJ databases">
        <title>Genome public.</title>
        <authorList>
            <person name="Liu C."/>
            <person name="Sun Q."/>
        </authorList>
    </citation>
    <scope>NUCLEOTIDE SEQUENCE</scope>
    <source>
        <strain evidence="6">NSJ-55</strain>
    </source>
</reference>
<dbReference type="Gene3D" id="3.90.400.10">
    <property type="entry name" value="Oligo-1,6-glucosidase, Domain 2"/>
    <property type="match status" value="1"/>
</dbReference>
<sequence length="554" mass="65585">MKTDFRKSTVYQIYPKSFCDSNQDGLGDLRGVISKLEYIKELGVDYIWMTPFFVSPQNDNGYDVEDYYQIDPRYGTMQDVEELIKEADKHGIKLMFDMVFNHVSTRHEWFQKALEGDPYYKDFFFFRKGKENGEPPTNWESKFGGSAWKYVEKFDEYYLHLYDVTQADLNWDNENVRRELQNIVKFWMDKGVKGFRFDVVNLISKGTFEDDTEGDGRKYYTDGPNIHKYLKELHDMTFGTDTEIVTVGEMSSTSIENCYDYAGEKTGELSMVFSFHHLKVDFMGNEKWVLVPADFRKLKNILFEWQTKMEAYHAWNALFWCNHDQPRVVSRFGDEGKYWKESAKMLATMIHLMRGTPYIYQGEEIGMTNAGFTDISQYRDVESLNHFRILQEKGLTESDAYRILQIHSRDNSRTPMQWDTSAHAGFTGSEKTQPWISVNPNYTHINAAQQMEEEDSVFCYYKRLVALRKELDIIAYGSIEPLDINHPCIFAYKRTYEGQEMLIVANFYGRDCEWKYKTELKDFQCILSNYKNIRKPENNIWKLQPYETQVWYKI</sequence>
<dbReference type="EMBL" id="JACOPF010000003">
    <property type="protein sequence ID" value="MBC5689968.1"/>
    <property type="molecule type" value="Genomic_DNA"/>
</dbReference>
<dbReference type="InterPro" id="IPR006047">
    <property type="entry name" value="GH13_cat_dom"/>
</dbReference>
<name>A0A923LJG1_9FIRM</name>
<accession>A0A923LJG1</accession>
<dbReference type="InterPro" id="IPR013780">
    <property type="entry name" value="Glyco_hydro_b"/>
</dbReference>
<dbReference type="GO" id="GO:0005993">
    <property type="term" value="P:trehalose catabolic process"/>
    <property type="evidence" value="ECO:0007669"/>
    <property type="project" value="InterPro"/>
</dbReference>
<protein>
    <recommendedName>
        <fullName evidence="4">Alpha,alpha-phosphotrehalase</fullName>
        <ecNumber evidence="4">3.2.1.93</ecNumber>
    </recommendedName>
</protein>
<dbReference type="SUPFAM" id="SSF51445">
    <property type="entry name" value="(Trans)glycosidases"/>
    <property type="match status" value="1"/>
</dbReference>
<evidence type="ECO:0000256" key="1">
    <source>
        <dbReference type="ARBA" id="ARBA00008061"/>
    </source>
</evidence>
<dbReference type="Pfam" id="PF23915">
    <property type="entry name" value="SusG_C"/>
    <property type="match status" value="1"/>
</dbReference>
<dbReference type="Gene3D" id="3.20.20.80">
    <property type="entry name" value="Glycosidases"/>
    <property type="match status" value="1"/>
</dbReference>
<evidence type="ECO:0000259" key="5">
    <source>
        <dbReference type="SMART" id="SM00642"/>
    </source>
</evidence>
<dbReference type="FunFam" id="3.90.400.10:FF:000002">
    <property type="entry name" value="Sucrose isomerase"/>
    <property type="match status" value="1"/>
</dbReference>
<evidence type="ECO:0000256" key="3">
    <source>
        <dbReference type="ARBA" id="ARBA00023295"/>
    </source>
</evidence>
<dbReference type="Gene3D" id="2.60.40.1180">
    <property type="entry name" value="Golgi alpha-mannosidase II"/>
    <property type="match status" value="1"/>
</dbReference>
<proteinExistence type="inferred from homology"/>
<dbReference type="Proteomes" id="UP000652477">
    <property type="component" value="Unassembled WGS sequence"/>
</dbReference>
<dbReference type="NCBIfam" id="TIGR02403">
    <property type="entry name" value="trehalose_treC"/>
    <property type="match status" value="1"/>
</dbReference>
<dbReference type="SUPFAM" id="SSF51011">
    <property type="entry name" value="Glycosyl hydrolase domain"/>
    <property type="match status" value="1"/>
</dbReference>
<keyword evidence="2 6" id="KW-0378">Hydrolase</keyword>
<organism evidence="6 7">
    <name type="scientific">Mediterraneibacter hominis</name>
    <dbReference type="NCBI Taxonomy" id="2763054"/>
    <lineage>
        <taxon>Bacteria</taxon>
        <taxon>Bacillati</taxon>
        <taxon>Bacillota</taxon>
        <taxon>Clostridia</taxon>
        <taxon>Lachnospirales</taxon>
        <taxon>Lachnospiraceae</taxon>
        <taxon>Mediterraneibacter</taxon>
    </lineage>
</organism>
<dbReference type="AlphaFoldDB" id="A0A923LJG1"/>
<dbReference type="InterPro" id="IPR017853">
    <property type="entry name" value="GH"/>
</dbReference>
<keyword evidence="3 6" id="KW-0326">Glycosidase</keyword>
<gene>
    <name evidence="6" type="primary">treC</name>
    <name evidence="6" type="ORF">H8S37_13710</name>
</gene>
<dbReference type="NCBIfam" id="NF008183">
    <property type="entry name" value="PRK10933.1"/>
    <property type="match status" value="1"/>
</dbReference>
<dbReference type="InterPro" id="IPR012769">
    <property type="entry name" value="Trehalose_TreC"/>
</dbReference>
<dbReference type="InterPro" id="IPR045857">
    <property type="entry name" value="O16G_dom_2"/>
</dbReference>
<comment type="caution">
    <text evidence="6">The sequence shown here is derived from an EMBL/GenBank/DDBJ whole genome shotgun (WGS) entry which is preliminary data.</text>
</comment>
<dbReference type="CDD" id="cd11333">
    <property type="entry name" value="AmyAc_SI_OligoGlu_DGase"/>
    <property type="match status" value="1"/>
</dbReference>
<dbReference type="FunFam" id="2.60.40.1180:FF:000007">
    <property type="entry name" value="Sucrose isomerase"/>
    <property type="match status" value="1"/>
</dbReference>
<dbReference type="SMART" id="SM00642">
    <property type="entry name" value="Aamy"/>
    <property type="match status" value="1"/>
</dbReference>
<dbReference type="EC" id="3.2.1.93" evidence="4"/>
<evidence type="ECO:0000313" key="6">
    <source>
        <dbReference type="EMBL" id="MBC5689968.1"/>
    </source>
</evidence>
<dbReference type="RefSeq" id="WP_186876630.1">
    <property type="nucleotide sequence ID" value="NZ_JACOPF010000003.1"/>
</dbReference>
<dbReference type="FunFam" id="3.20.20.80:FF:000064">
    <property type="entry name" value="Oligo-1,6-glucosidase"/>
    <property type="match status" value="1"/>
</dbReference>
<dbReference type="GO" id="GO:0008788">
    <property type="term" value="F:alpha,alpha-phosphotrehalase activity"/>
    <property type="evidence" value="ECO:0007669"/>
    <property type="project" value="UniProtKB-UniRule"/>
</dbReference>
<evidence type="ECO:0000256" key="2">
    <source>
        <dbReference type="ARBA" id="ARBA00022801"/>
    </source>
</evidence>
<dbReference type="PANTHER" id="PTHR10357">
    <property type="entry name" value="ALPHA-AMYLASE FAMILY MEMBER"/>
    <property type="match status" value="1"/>
</dbReference>
<dbReference type="GO" id="GO:0005737">
    <property type="term" value="C:cytoplasm"/>
    <property type="evidence" value="ECO:0007669"/>
    <property type="project" value="UniProtKB-UniRule"/>
</dbReference>
<evidence type="ECO:0000313" key="7">
    <source>
        <dbReference type="Proteomes" id="UP000652477"/>
    </source>
</evidence>
<keyword evidence="7" id="KW-1185">Reference proteome</keyword>
<dbReference type="Pfam" id="PF00128">
    <property type="entry name" value="Alpha-amylase"/>
    <property type="match status" value="1"/>
</dbReference>
<feature type="domain" description="Glycosyl hydrolase family 13 catalytic" evidence="5">
    <location>
        <begin position="12"/>
        <end position="409"/>
    </location>
</feature>